<evidence type="ECO:0000256" key="1">
    <source>
        <dbReference type="SAM" id="Phobius"/>
    </source>
</evidence>
<gene>
    <name evidence="2" type="ORF">C9I94_09505</name>
</gene>
<comment type="caution">
    <text evidence="2">The sequence shown here is derived from an EMBL/GenBank/DDBJ whole genome shotgun (WGS) entry which is preliminary data.</text>
</comment>
<dbReference type="AlphaFoldDB" id="A0A0J8VD89"/>
<organism evidence="2 3">
    <name type="scientific">Photobacterium swingsii</name>
    <dbReference type="NCBI Taxonomy" id="680026"/>
    <lineage>
        <taxon>Bacteria</taxon>
        <taxon>Pseudomonadati</taxon>
        <taxon>Pseudomonadota</taxon>
        <taxon>Gammaproteobacteria</taxon>
        <taxon>Vibrionales</taxon>
        <taxon>Vibrionaceae</taxon>
        <taxon>Photobacterium</taxon>
    </lineage>
</organism>
<reference evidence="2 3" key="1">
    <citation type="submission" date="2018-01" db="EMBL/GenBank/DDBJ databases">
        <title>Whole genome sequencing of Histamine producing bacteria.</title>
        <authorList>
            <person name="Butler K."/>
        </authorList>
    </citation>
    <scope>NUCLEOTIDE SEQUENCE [LARGE SCALE GENOMIC DNA]</scope>
    <source>
        <strain evidence="2 3">DSM 24669</strain>
    </source>
</reference>
<protein>
    <submittedName>
        <fullName evidence="2">Uncharacterized protein</fullName>
    </submittedName>
</protein>
<dbReference type="Proteomes" id="UP000240481">
    <property type="component" value="Unassembled WGS sequence"/>
</dbReference>
<sequence length="68" mass="6952">MKKTYASPNCILGTQLKTMAAPLAIFSAATAAAAAVGLVAGAAATSKLIGDDINRCTIRKLKKIEGFI</sequence>
<dbReference type="STRING" id="680026.AB733_04830"/>
<dbReference type="EMBL" id="PYLZ01000004">
    <property type="protein sequence ID" value="PSW25031.1"/>
    <property type="molecule type" value="Genomic_DNA"/>
</dbReference>
<keyword evidence="1" id="KW-0472">Membrane</keyword>
<keyword evidence="1" id="KW-0812">Transmembrane</keyword>
<dbReference type="RefSeq" id="WP_048897752.1">
    <property type="nucleotide sequence ID" value="NZ_AP024853.1"/>
</dbReference>
<keyword evidence="1" id="KW-1133">Transmembrane helix</keyword>
<evidence type="ECO:0000313" key="3">
    <source>
        <dbReference type="Proteomes" id="UP000240481"/>
    </source>
</evidence>
<accession>A0A0J8VD89</accession>
<evidence type="ECO:0000313" key="2">
    <source>
        <dbReference type="EMBL" id="PSW25031.1"/>
    </source>
</evidence>
<feature type="transmembrane region" description="Helical" evidence="1">
    <location>
        <begin position="20"/>
        <end position="45"/>
    </location>
</feature>
<name>A0A0J8VD89_9GAMM</name>
<keyword evidence="3" id="KW-1185">Reference proteome</keyword>
<proteinExistence type="predicted"/>